<protein>
    <submittedName>
        <fullName evidence="8">Uncharacterized protein</fullName>
    </submittedName>
</protein>
<organism evidence="8 9">
    <name type="scientific">Heterodera schachtii</name>
    <name type="common">Sugarbeet cyst nematode worm</name>
    <name type="synonym">Tylenchus schachtii</name>
    <dbReference type="NCBI Taxonomy" id="97005"/>
    <lineage>
        <taxon>Eukaryota</taxon>
        <taxon>Metazoa</taxon>
        <taxon>Ecdysozoa</taxon>
        <taxon>Nematoda</taxon>
        <taxon>Chromadorea</taxon>
        <taxon>Rhabditida</taxon>
        <taxon>Tylenchina</taxon>
        <taxon>Tylenchomorpha</taxon>
        <taxon>Tylenchoidea</taxon>
        <taxon>Heteroderidae</taxon>
        <taxon>Heteroderinae</taxon>
        <taxon>Heterodera</taxon>
    </lineage>
</organism>
<name>A0ABD2HUF6_HETSC</name>
<comment type="similarity">
    <text evidence="2">Belongs to the PER33/POM33 family.</text>
</comment>
<dbReference type="EMBL" id="JBICCN010000434">
    <property type="protein sequence ID" value="KAL3069005.1"/>
    <property type="molecule type" value="Genomic_DNA"/>
</dbReference>
<evidence type="ECO:0000256" key="1">
    <source>
        <dbReference type="ARBA" id="ARBA00004141"/>
    </source>
</evidence>
<dbReference type="Pfam" id="PF03661">
    <property type="entry name" value="TMEM33_Pom33"/>
    <property type="match status" value="1"/>
</dbReference>
<evidence type="ECO:0000256" key="5">
    <source>
        <dbReference type="ARBA" id="ARBA00023136"/>
    </source>
</evidence>
<feature type="transmembrane region" description="Helical" evidence="7">
    <location>
        <begin position="181"/>
        <end position="203"/>
    </location>
</feature>
<feature type="compositionally biased region" description="Low complexity" evidence="6">
    <location>
        <begin position="10"/>
        <end position="19"/>
    </location>
</feature>
<feature type="compositionally biased region" description="Polar residues" evidence="6">
    <location>
        <begin position="20"/>
        <end position="36"/>
    </location>
</feature>
<dbReference type="InterPro" id="IPR005344">
    <property type="entry name" value="TMEM33/Pom33"/>
</dbReference>
<evidence type="ECO:0000256" key="3">
    <source>
        <dbReference type="ARBA" id="ARBA00022692"/>
    </source>
</evidence>
<dbReference type="AlphaFoldDB" id="A0ABD2HUF6"/>
<dbReference type="GO" id="GO:0016020">
    <property type="term" value="C:membrane"/>
    <property type="evidence" value="ECO:0007669"/>
    <property type="project" value="UniProtKB-SubCell"/>
</dbReference>
<dbReference type="PANTHER" id="PTHR12703:SF4">
    <property type="entry name" value="TRANSMEMBRANE PROTEIN 33"/>
    <property type="match status" value="1"/>
</dbReference>
<evidence type="ECO:0000256" key="7">
    <source>
        <dbReference type="SAM" id="Phobius"/>
    </source>
</evidence>
<sequence length="279" mass="31209">MVEIREENNEQPQGQQQQPTNSEGGNPSQQNANGPRTTALDFLKRNQIDTLCFALRLATLYFALNYALSVASPSAQKMAFTKAIAAAAATNAFRLHHRMRGVEVPMFSQHFLALLVREDSAHYLFYCLILVVTSPVTIALLPLAMFALFHAIAFLQRMDSELGWHSSLILKLAQFKAQHTANILSTVACAEIFLFPLLVAMIFTGKANIFAPIVYYQFLVFRWLSVRNPYTRAMFSQLRLAVLSVADHARCPGPIRALVHKAVALVERLGQAHVQRVQQ</sequence>
<evidence type="ECO:0000256" key="2">
    <source>
        <dbReference type="ARBA" id="ARBA00007322"/>
    </source>
</evidence>
<evidence type="ECO:0000313" key="8">
    <source>
        <dbReference type="EMBL" id="KAL3069005.1"/>
    </source>
</evidence>
<keyword evidence="3 7" id="KW-0812">Transmembrane</keyword>
<gene>
    <name evidence="8" type="ORF">niasHS_015720</name>
</gene>
<proteinExistence type="inferred from homology"/>
<feature type="region of interest" description="Disordered" evidence="6">
    <location>
        <begin position="1"/>
        <end position="36"/>
    </location>
</feature>
<dbReference type="PANTHER" id="PTHR12703">
    <property type="entry name" value="TRANSMEMBRANE PROTEIN 33"/>
    <property type="match status" value="1"/>
</dbReference>
<feature type="transmembrane region" description="Helical" evidence="7">
    <location>
        <begin position="209"/>
        <end position="226"/>
    </location>
</feature>
<feature type="transmembrane region" description="Helical" evidence="7">
    <location>
        <begin position="50"/>
        <end position="68"/>
    </location>
</feature>
<keyword evidence="9" id="KW-1185">Reference proteome</keyword>
<accession>A0ABD2HUF6</accession>
<reference evidence="8 9" key="1">
    <citation type="submission" date="2024-10" db="EMBL/GenBank/DDBJ databases">
        <authorList>
            <person name="Kim D."/>
        </authorList>
    </citation>
    <scope>NUCLEOTIDE SEQUENCE [LARGE SCALE GENOMIC DNA]</scope>
    <source>
        <strain evidence="8">Taebaek</strain>
    </source>
</reference>
<dbReference type="Proteomes" id="UP001620645">
    <property type="component" value="Unassembled WGS sequence"/>
</dbReference>
<comment type="caution">
    <text evidence="8">The sequence shown here is derived from an EMBL/GenBank/DDBJ whole genome shotgun (WGS) entry which is preliminary data.</text>
</comment>
<evidence type="ECO:0000256" key="6">
    <source>
        <dbReference type="SAM" id="MobiDB-lite"/>
    </source>
</evidence>
<keyword evidence="5 7" id="KW-0472">Membrane</keyword>
<keyword evidence="4 7" id="KW-1133">Transmembrane helix</keyword>
<comment type="subcellular location">
    <subcellularLocation>
        <location evidence="1">Membrane</location>
        <topology evidence="1">Multi-pass membrane protein</topology>
    </subcellularLocation>
</comment>
<dbReference type="InterPro" id="IPR051645">
    <property type="entry name" value="PER33/POM33_regulator"/>
</dbReference>
<evidence type="ECO:0000313" key="9">
    <source>
        <dbReference type="Proteomes" id="UP001620645"/>
    </source>
</evidence>
<evidence type="ECO:0000256" key="4">
    <source>
        <dbReference type="ARBA" id="ARBA00022989"/>
    </source>
</evidence>
<feature type="transmembrane region" description="Helical" evidence="7">
    <location>
        <begin position="123"/>
        <end position="149"/>
    </location>
</feature>